<comment type="caution">
    <text evidence="1">The sequence shown here is derived from an EMBL/GenBank/DDBJ whole genome shotgun (WGS) entry which is preliminary data.</text>
</comment>
<sequence length="71" mass="8683">MDLKETLPDLTQRWFMNPVLEHDCWDSHDPSFSRDQIYSPDGGFVPRDSNSRLFYSPRVPFWHRRDRRKPF</sequence>
<dbReference type="AlphaFoldDB" id="A0A8X6XWQ7"/>
<gene>
    <name evidence="1" type="ORF">TNIN_63871</name>
</gene>
<name>A0A8X6XWQ7_9ARAC</name>
<organism evidence="1 2">
    <name type="scientific">Trichonephila inaurata madagascariensis</name>
    <dbReference type="NCBI Taxonomy" id="2747483"/>
    <lineage>
        <taxon>Eukaryota</taxon>
        <taxon>Metazoa</taxon>
        <taxon>Ecdysozoa</taxon>
        <taxon>Arthropoda</taxon>
        <taxon>Chelicerata</taxon>
        <taxon>Arachnida</taxon>
        <taxon>Araneae</taxon>
        <taxon>Araneomorphae</taxon>
        <taxon>Entelegynae</taxon>
        <taxon>Araneoidea</taxon>
        <taxon>Nephilidae</taxon>
        <taxon>Trichonephila</taxon>
        <taxon>Trichonephila inaurata</taxon>
    </lineage>
</organism>
<dbReference type="Proteomes" id="UP000886998">
    <property type="component" value="Unassembled WGS sequence"/>
</dbReference>
<keyword evidence="2" id="KW-1185">Reference proteome</keyword>
<proteinExistence type="predicted"/>
<dbReference type="EMBL" id="BMAV01013613">
    <property type="protein sequence ID" value="GFY61370.1"/>
    <property type="molecule type" value="Genomic_DNA"/>
</dbReference>
<reference evidence="1" key="1">
    <citation type="submission" date="2020-08" db="EMBL/GenBank/DDBJ databases">
        <title>Multicomponent nature underlies the extraordinary mechanical properties of spider dragline silk.</title>
        <authorList>
            <person name="Kono N."/>
            <person name="Nakamura H."/>
            <person name="Mori M."/>
            <person name="Yoshida Y."/>
            <person name="Ohtoshi R."/>
            <person name="Malay A.D."/>
            <person name="Moran D.A.P."/>
            <person name="Tomita M."/>
            <person name="Numata K."/>
            <person name="Arakawa K."/>
        </authorList>
    </citation>
    <scope>NUCLEOTIDE SEQUENCE</scope>
</reference>
<protein>
    <submittedName>
        <fullName evidence="1">Uncharacterized protein</fullName>
    </submittedName>
</protein>
<evidence type="ECO:0000313" key="2">
    <source>
        <dbReference type="Proteomes" id="UP000886998"/>
    </source>
</evidence>
<evidence type="ECO:0000313" key="1">
    <source>
        <dbReference type="EMBL" id="GFY61370.1"/>
    </source>
</evidence>
<accession>A0A8X6XWQ7</accession>